<gene>
    <name evidence="1" type="ORF">NPIL_487101</name>
</gene>
<reference evidence="1" key="1">
    <citation type="submission" date="2020-08" db="EMBL/GenBank/DDBJ databases">
        <title>Multicomponent nature underlies the extraordinary mechanical properties of spider dragline silk.</title>
        <authorList>
            <person name="Kono N."/>
            <person name="Nakamura H."/>
            <person name="Mori M."/>
            <person name="Yoshida Y."/>
            <person name="Ohtoshi R."/>
            <person name="Malay A.D."/>
            <person name="Moran D.A.P."/>
            <person name="Tomita M."/>
            <person name="Numata K."/>
            <person name="Arakawa K."/>
        </authorList>
    </citation>
    <scope>NUCLEOTIDE SEQUENCE</scope>
</reference>
<accession>A0A8X6Q1U8</accession>
<dbReference type="AlphaFoldDB" id="A0A8X6Q1U8"/>
<dbReference type="EMBL" id="BMAW01074420">
    <property type="protein sequence ID" value="GFT92198.1"/>
    <property type="molecule type" value="Genomic_DNA"/>
</dbReference>
<evidence type="ECO:0000313" key="1">
    <source>
        <dbReference type="EMBL" id="GFT92198.1"/>
    </source>
</evidence>
<proteinExistence type="predicted"/>
<comment type="caution">
    <text evidence="1">The sequence shown here is derived from an EMBL/GenBank/DDBJ whole genome shotgun (WGS) entry which is preliminary data.</text>
</comment>
<sequence>MERYTVRSKVDLAPSPDDLYWTEWNDLHALGVRTMKVEASTFSRETATYNKEALLKSCQITNSDTYNRMLDSIRAIVKGK</sequence>
<keyword evidence="2" id="KW-1185">Reference proteome</keyword>
<evidence type="ECO:0000313" key="2">
    <source>
        <dbReference type="Proteomes" id="UP000887013"/>
    </source>
</evidence>
<organism evidence="1 2">
    <name type="scientific">Nephila pilipes</name>
    <name type="common">Giant wood spider</name>
    <name type="synonym">Nephila maculata</name>
    <dbReference type="NCBI Taxonomy" id="299642"/>
    <lineage>
        <taxon>Eukaryota</taxon>
        <taxon>Metazoa</taxon>
        <taxon>Ecdysozoa</taxon>
        <taxon>Arthropoda</taxon>
        <taxon>Chelicerata</taxon>
        <taxon>Arachnida</taxon>
        <taxon>Araneae</taxon>
        <taxon>Araneomorphae</taxon>
        <taxon>Entelegynae</taxon>
        <taxon>Araneoidea</taxon>
        <taxon>Nephilidae</taxon>
        <taxon>Nephila</taxon>
    </lineage>
</organism>
<dbReference type="Proteomes" id="UP000887013">
    <property type="component" value="Unassembled WGS sequence"/>
</dbReference>
<protein>
    <submittedName>
        <fullName evidence="1">Uncharacterized protein</fullName>
    </submittedName>
</protein>
<name>A0A8X6Q1U8_NEPPI</name>